<dbReference type="InterPro" id="IPR036291">
    <property type="entry name" value="NAD(P)-bd_dom_sf"/>
</dbReference>
<keyword evidence="4 7" id="KW-0521">NADP</keyword>
<dbReference type="EMBL" id="CP059735">
    <property type="protein sequence ID" value="WDD99701.1"/>
    <property type="molecule type" value="Genomic_DNA"/>
</dbReference>
<evidence type="ECO:0000256" key="4">
    <source>
        <dbReference type="ARBA" id="ARBA00022857"/>
    </source>
</evidence>
<protein>
    <recommendedName>
        <fullName evidence="7">N-acetyl-gamma-glutamyl-phosphate reductase</fullName>
        <shortName evidence="7">AGPR</shortName>
        <ecNumber evidence="7">1.2.1.38</ecNumber>
    </recommendedName>
    <alternativeName>
        <fullName evidence="7">N-acetyl-glutamate semialdehyde dehydrogenase</fullName>
        <shortName evidence="7">NAGSA dehydrogenase</shortName>
    </alternativeName>
</protein>
<comment type="function">
    <text evidence="7">Catalyzes the NADPH-dependent reduction of N-acetyl-5-glutamyl phosphate to yield N-acetyl-L-glutamate 5-semialdehyde.</text>
</comment>
<dbReference type="AlphaFoldDB" id="A0AAE9YU63"/>
<evidence type="ECO:0000256" key="1">
    <source>
        <dbReference type="ARBA" id="ARBA00004862"/>
    </source>
</evidence>
<reference evidence="10 11" key="2">
    <citation type="journal article" date="2022" name="Mar. Drugs">
        <title>Bioassay-Guided Fractionation Leads to the Detection of Cholic Acid Generated by the Rare Thalassomonas sp.</title>
        <authorList>
            <person name="Pheiffer F."/>
            <person name="Schneider Y.K."/>
            <person name="Hansen E.H."/>
            <person name="Andersen J.H."/>
            <person name="Isaksson J."/>
            <person name="Busche T."/>
            <person name="R C."/>
            <person name="Kalinowski J."/>
            <person name="Zyl L.V."/>
            <person name="Trindade M."/>
        </authorList>
    </citation>
    <scope>NUCLEOTIDE SEQUENCE [LARGE SCALE GENOMIC DNA]</scope>
    <source>
        <strain evidence="10 11">A5K-106</strain>
    </source>
</reference>
<dbReference type="GO" id="GO:0070401">
    <property type="term" value="F:NADP+ binding"/>
    <property type="evidence" value="ECO:0007669"/>
    <property type="project" value="InterPro"/>
</dbReference>
<dbReference type="Proteomes" id="UP000032568">
    <property type="component" value="Chromosome"/>
</dbReference>
<keyword evidence="7" id="KW-0963">Cytoplasm</keyword>
<dbReference type="CDD" id="cd23934">
    <property type="entry name" value="AGPR_1_C"/>
    <property type="match status" value="1"/>
</dbReference>
<evidence type="ECO:0000256" key="6">
    <source>
        <dbReference type="ARBA" id="ARBA00050557"/>
    </source>
</evidence>
<sequence>MKVAVIGASGYVGAELIGLLCQHDNISIQHLLVSENSASSGKTFAALHGRWQGICDLPLQSFSQTWFDTVISDKQHKDAEHALDAVFFATPHEFSALWAGAFVEAGIKVFDLSGGFRLKELADYPQYYGFEHQDINTLSLAHYGLAEWQHEQIAGADLVAVPGCYPTASLLALKPVITNALQLENSLVVVNGISGVSGAGRTASLASNFNEVSLMPYNILQHRHQPEISQEAGVEVIFNPHLAPYKRGLLATVTLQLKSGVTGGQVNAAFNNAYQDKALVRLLDAWPKIDNVAHTPFADLHWQYDEDKQVLVVACAIDNLLKGAAAQALQCANIAMGLPDHYGLLPQISSGPGDDYSLVSHAPSTKV</sequence>
<dbReference type="PROSITE" id="PS01224">
    <property type="entry name" value="ARGC"/>
    <property type="match status" value="1"/>
</dbReference>
<dbReference type="InterPro" id="IPR023013">
    <property type="entry name" value="AGPR_AS"/>
</dbReference>
<dbReference type="SMART" id="SM00859">
    <property type="entry name" value="Semialdhyde_dh"/>
    <property type="match status" value="1"/>
</dbReference>
<dbReference type="HAMAP" id="MF_00150">
    <property type="entry name" value="ArgC_type1"/>
    <property type="match status" value="1"/>
</dbReference>
<dbReference type="InterPro" id="IPR000534">
    <property type="entry name" value="Semialdehyde_DH_NAD-bd"/>
</dbReference>
<comment type="pathway">
    <text evidence="1 7">Amino-acid biosynthesis; L-arginine biosynthesis; N(2)-acetyl-L-ornithine from L-glutamate: step 3/4.</text>
</comment>
<dbReference type="RefSeq" id="WP_044832923.1">
    <property type="nucleotide sequence ID" value="NZ_CP059735.1"/>
</dbReference>
<keyword evidence="3 7" id="KW-0028">Amino-acid biosynthesis</keyword>
<dbReference type="PANTHER" id="PTHR32338">
    <property type="entry name" value="N-ACETYL-GAMMA-GLUTAMYL-PHOSPHATE REDUCTASE, CHLOROPLASTIC-RELATED-RELATED"/>
    <property type="match status" value="1"/>
</dbReference>
<dbReference type="Pfam" id="PF22698">
    <property type="entry name" value="Semialdhyde_dhC_1"/>
    <property type="match status" value="1"/>
</dbReference>
<evidence type="ECO:0000256" key="2">
    <source>
        <dbReference type="ARBA" id="ARBA00022571"/>
    </source>
</evidence>
<feature type="domain" description="Semialdehyde dehydrogenase NAD-binding" evidence="9">
    <location>
        <begin position="2"/>
        <end position="156"/>
    </location>
</feature>
<name>A0AAE9YU63_9GAMM</name>
<dbReference type="CDD" id="cd17895">
    <property type="entry name" value="AGPR_1_N"/>
    <property type="match status" value="1"/>
</dbReference>
<dbReference type="PANTHER" id="PTHR32338:SF10">
    <property type="entry name" value="N-ACETYL-GAMMA-GLUTAMYL-PHOSPHATE REDUCTASE, CHLOROPLASTIC-RELATED"/>
    <property type="match status" value="1"/>
</dbReference>
<proteinExistence type="inferred from homology"/>
<dbReference type="SUPFAM" id="SSF51735">
    <property type="entry name" value="NAD(P)-binding Rossmann-fold domains"/>
    <property type="match status" value="1"/>
</dbReference>
<comment type="catalytic activity">
    <reaction evidence="6 7">
        <text>N-acetyl-L-glutamate 5-semialdehyde + phosphate + NADP(+) = N-acetyl-L-glutamyl 5-phosphate + NADPH + H(+)</text>
        <dbReference type="Rhea" id="RHEA:21588"/>
        <dbReference type="ChEBI" id="CHEBI:15378"/>
        <dbReference type="ChEBI" id="CHEBI:29123"/>
        <dbReference type="ChEBI" id="CHEBI:43474"/>
        <dbReference type="ChEBI" id="CHEBI:57783"/>
        <dbReference type="ChEBI" id="CHEBI:57936"/>
        <dbReference type="ChEBI" id="CHEBI:58349"/>
        <dbReference type="EC" id="1.2.1.38"/>
    </reaction>
</comment>
<evidence type="ECO:0000313" key="10">
    <source>
        <dbReference type="EMBL" id="WDD99701.1"/>
    </source>
</evidence>
<feature type="active site" evidence="7 8">
    <location>
        <position position="164"/>
    </location>
</feature>
<dbReference type="SUPFAM" id="SSF55347">
    <property type="entry name" value="Glyceraldehyde-3-phosphate dehydrogenase-like, C-terminal domain"/>
    <property type="match status" value="1"/>
</dbReference>
<keyword evidence="2 7" id="KW-0055">Arginine biosynthesis</keyword>
<accession>A0AAE9YU63</accession>
<dbReference type="InterPro" id="IPR000706">
    <property type="entry name" value="AGPR_type-1"/>
</dbReference>
<evidence type="ECO:0000259" key="9">
    <source>
        <dbReference type="SMART" id="SM00859"/>
    </source>
</evidence>
<dbReference type="Gene3D" id="3.40.50.720">
    <property type="entry name" value="NAD(P)-binding Rossmann-like Domain"/>
    <property type="match status" value="1"/>
</dbReference>
<reference evidence="10 11" key="1">
    <citation type="journal article" date="2015" name="Genome Announc.">
        <title>Draft Genome Sequences of Marine Isolates of Thalassomonas viridans and Thalassomonas actiniarum.</title>
        <authorList>
            <person name="Olonade I."/>
            <person name="van Zyl L.J."/>
            <person name="Trindade M."/>
        </authorList>
    </citation>
    <scope>NUCLEOTIDE SEQUENCE [LARGE SCALE GENOMIC DNA]</scope>
    <source>
        <strain evidence="10 11">A5K-106</strain>
    </source>
</reference>
<evidence type="ECO:0000256" key="7">
    <source>
        <dbReference type="HAMAP-Rule" id="MF_00150"/>
    </source>
</evidence>
<keyword evidence="11" id="KW-1185">Reference proteome</keyword>
<dbReference type="EC" id="1.2.1.38" evidence="7"/>
<dbReference type="KEGG" id="tact:SG35_003240"/>
<keyword evidence="5 7" id="KW-0560">Oxidoreductase</keyword>
<organism evidence="10 11">
    <name type="scientific">Thalassomonas actiniarum</name>
    <dbReference type="NCBI Taxonomy" id="485447"/>
    <lineage>
        <taxon>Bacteria</taxon>
        <taxon>Pseudomonadati</taxon>
        <taxon>Pseudomonadota</taxon>
        <taxon>Gammaproteobacteria</taxon>
        <taxon>Alteromonadales</taxon>
        <taxon>Colwelliaceae</taxon>
        <taxon>Thalassomonas</taxon>
    </lineage>
</organism>
<evidence type="ECO:0000256" key="5">
    <source>
        <dbReference type="ARBA" id="ARBA00023002"/>
    </source>
</evidence>
<dbReference type="Pfam" id="PF01118">
    <property type="entry name" value="Semialdhyde_dh"/>
    <property type="match status" value="1"/>
</dbReference>
<comment type="subcellular location">
    <subcellularLocation>
        <location evidence="7">Cytoplasm</location>
    </subcellularLocation>
</comment>
<dbReference type="GO" id="GO:0005737">
    <property type="term" value="C:cytoplasm"/>
    <property type="evidence" value="ECO:0007669"/>
    <property type="project" value="UniProtKB-SubCell"/>
</dbReference>
<dbReference type="Gene3D" id="3.30.360.10">
    <property type="entry name" value="Dihydrodipicolinate Reductase, domain 2"/>
    <property type="match status" value="1"/>
</dbReference>
<dbReference type="GO" id="GO:0006526">
    <property type="term" value="P:L-arginine biosynthetic process"/>
    <property type="evidence" value="ECO:0007669"/>
    <property type="project" value="UniProtKB-UniRule"/>
</dbReference>
<comment type="similarity">
    <text evidence="7">Belongs to the NAGSA dehydrogenase family. Type 1 subfamily.</text>
</comment>
<dbReference type="InterPro" id="IPR050085">
    <property type="entry name" value="AGPR"/>
</dbReference>
<gene>
    <name evidence="7 10" type="primary">argC</name>
    <name evidence="10" type="ORF">SG35_003240</name>
</gene>
<evidence type="ECO:0000256" key="3">
    <source>
        <dbReference type="ARBA" id="ARBA00022605"/>
    </source>
</evidence>
<dbReference type="GO" id="GO:0003942">
    <property type="term" value="F:N-acetyl-gamma-glutamyl-phosphate reductase activity"/>
    <property type="evidence" value="ECO:0007669"/>
    <property type="project" value="UniProtKB-UniRule"/>
</dbReference>
<dbReference type="InterPro" id="IPR058924">
    <property type="entry name" value="AGPR_dimerisation_dom"/>
</dbReference>
<dbReference type="GO" id="GO:0051287">
    <property type="term" value="F:NAD binding"/>
    <property type="evidence" value="ECO:0007669"/>
    <property type="project" value="InterPro"/>
</dbReference>
<evidence type="ECO:0000256" key="8">
    <source>
        <dbReference type="PROSITE-ProRule" id="PRU10010"/>
    </source>
</evidence>
<dbReference type="NCBIfam" id="TIGR01850">
    <property type="entry name" value="argC"/>
    <property type="match status" value="1"/>
</dbReference>
<dbReference type="FunFam" id="3.30.360.10:FF:000014">
    <property type="entry name" value="N-acetyl-gamma-glutamyl-phosphate reductase"/>
    <property type="match status" value="1"/>
</dbReference>
<evidence type="ECO:0000313" key="11">
    <source>
        <dbReference type="Proteomes" id="UP000032568"/>
    </source>
</evidence>